<evidence type="ECO:0000313" key="3">
    <source>
        <dbReference type="Proteomes" id="UP001161017"/>
    </source>
</evidence>
<gene>
    <name evidence="2" type="ORF">OHK93_004932</name>
</gene>
<evidence type="ECO:0000256" key="1">
    <source>
        <dbReference type="SAM" id="MobiDB-lite"/>
    </source>
</evidence>
<accession>A0AA43QZJ2</accession>
<feature type="compositionally biased region" description="Basic and acidic residues" evidence="1">
    <location>
        <begin position="99"/>
        <end position="126"/>
    </location>
</feature>
<dbReference type="Proteomes" id="UP001161017">
    <property type="component" value="Unassembled WGS sequence"/>
</dbReference>
<proteinExistence type="predicted"/>
<keyword evidence="3" id="KW-1185">Reference proteome</keyword>
<organism evidence="2 3">
    <name type="scientific">Ramalina farinacea</name>
    <dbReference type="NCBI Taxonomy" id="258253"/>
    <lineage>
        <taxon>Eukaryota</taxon>
        <taxon>Fungi</taxon>
        <taxon>Dikarya</taxon>
        <taxon>Ascomycota</taxon>
        <taxon>Pezizomycotina</taxon>
        <taxon>Lecanoromycetes</taxon>
        <taxon>OSLEUM clade</taxon>
        <taxon>Lecanoromycetidae</taxon>
        <taxon>Lecanorales</taxon>
        <taxon>Lecanorineae</taxon>
        <taxon>Ramalinaceae</taxon>
        <taxon>Ramalina</taxon>
    </lineage>
</organism>
<protein>
    <submittedName>
        <fullName evidence="2">Uncharacterized protein</fullName>
    </submittedName>
</protein>
<feature type="region of interest" description="Disordered" evidence="1">
    <location>
        <begin position="99"/>
        <end position="129"/>
    </location>
</feature>
<dbReference type="EMBL" id="JAPUFD010000023">
    <property type="protein sequence ID" value="MDI1493145.1"/>
    <property type="molecule type" value="Genomic_DNA"/>
</dbReference>
<name>A0AA43QZJ2_9LECA</name>
<dbReference type="AlphaFoldDB" id="A0AA43QZJ2"/>
<evidence type="ECO:0000313" key="2">
    <source>
        <dbReference type="EMBL" id="MDI1493145.1"/>
    </source>
</evidence>
<sequence>MEIQSFFAGHPTNLCVLNLNHKFTSALDQPTADNISHIIIFDSRYRPLSLLNIKCDSCILAQEDQEVRRLFAELLDAGDTPFRGPPPKYEVDTLLPDYHEQDQERGQNDRPRNRANEQHTREEQRTPPRGTMFHEIFDDAAVQQTAEEPLINLAESETDDENILEAAENDTTVENLIEFAGADEVGPTVTARDFAYSAMDETTALAMLDRTWPAVIPERLEEPPESTPLGDSRVL</sequence>
<comment type="caution">
    <text evidence="2">The sequence shown here is derived from an EMBL/GenBank/DDBJ whole genome shotgun (WGS) entry which is preliminary data.</text>
</comment>
<reference evidence="2" key="1">
    <citation type="journal article" date="2023" name="Genome Biol. Evol.">
        <title>First Whole Genome Sequence and Flow Cytometry Genome Size Data for the Lichen-Forming Fungus Ramalina farinacea (Ascomycota).</title>
        <authorList>
            <person name="Llewellyn T."/>
            <person name="Mian S."/>
            <person name="Hill R."/>
            <person name="Leitch I.J."/>
            <person name="Gaya E."/>
        </authorList>
    </citation>
    <scope>NUCLEOTIDE SEQUENCE</scope>
    <source>
        <strain evidence="2">LIQ254RAFAR</strain>
    </source>
</reference>